<feature type="transmembrane region" description="Helical" evidence="6">
    <location>
        <begin position="20"/>
        <end position="39"/>
    </location>
</feature>
<evidence type="ECO:0000256" key="5">
    <source>
        <dbReference type="SAM" id="MobiDB-lite"/>
    </source>
</evidence>
<protein>
    <submittedName>
        <fullName evidence="7">Energy transducer TonB</fullName>
    </submittedName>
</protein>
<reference evidence="7 8" key="1">
    <citation type="submission" date="2016-03" db="EMBL/GenBank/DDBJ databases">
        <authorList>
            <person name="Ploux O."/>
        </authorList>
    </citation>
    <scope>NUCLEOTIDE SEQUENCE [LARGE SCALE GENOMIC DNA]</scope>
    <source>
        <strain evidence="7 8">R0</strain>
    </source>
</reference>
<accession>A0A150WR26</accession>
<evidence type="ECO:0000256" key="1">
    <source>
        <dbReference type="ARBA" id="ARBA00004167"/>
    </source>
</evidence>
<comment type="subcellular location">
    <subcellularLocation>
        <location evidence="1">Membrane</location>
        <topology evidence="1">Single-pass membrane protein</topology>
    </subcellularLocation>
</comment>
<feature type="compositionally biased region" description="Basic and acidic residues" evidence="5">
    <location>
        <begin position="100"/>
        <end position="110"/>
    </location>
</feature>
<dbReference type="InterPro" id="IPR006260">
    <property type="entry name" value="TonB/TolA_C"/>
</dbReference>
<evidence type="ECO:0000313" key="8">
    <source>
        <dbReference type="Proteomes" id="UP000075320"/>
    </source>
</evidence>
<dbReference type="Pfam" id="PF13103">
    <property type="entry name" value="TonB_2"/>
    <property type="match status" value="1"/>
</dbReference>
<keyword evidence="4 6" id="KW-0472">Membrane</keyword>
<evidence type="ECO:0000256" key="4">
    <source>
        <dbReference type="ARBA" id="ARBA00023136"/>
    </source>
</evidence>
<dbReference type="RefSeq" id="WP_061834448.1">
    <property type="nucleotide sequence ID" value="NZ_LUKE01000001.1"/>
</dbReference>
<dbReference type="GO" id="GO:0016020">
    <property type="term" value="C:membrane"/>
    <property type="evidence" value="ECO:0007669"/>
    <property type="project" value="UniProtKB-SubCell"/>
</dbReference>
<comment type="caution">
    <text evidence="7">The sequence shown here is derived from an EMBL/GenBank/DDBJ whole genome shotgun (WGS) entry which is preliminary data.</text>
</comment>
<dbReference type="Gene3D" id="3.30.1150.10">
    <property type="match status" value="1"/>
</dbReference>
<evidence type="ECO:0000313" key="7">
    <source>
        <dbReference type="EMBL" id="KYG66870.1"/>
    </source>
</evidence>
<name>A0A150WR26_BDEBC</name>
<evidence type="ECO:0000256" key="3">
    <source>
        <dbReference type="ARBA" id="ARBA00022989"/>
    </source>
</evidence>
<feature type="compositionally biased region" description="Basic and acidic residues" evidence="5">
    <location>
        <begin position="79"/>
        <end position="90"/>
    </location>
</feature>
<feature type="compositionally biased region" description="Basic and acidic residues" evidence="5">
    <location>
        <begin position="141"/>
        <end position="158"/>
    </location>
</feature>
<evidence type="ECO:0000256" key="2">
    <source>
        <dbReference type="ARBA" id="ARBA00022692"/>
    </source>
</evidence>
<sequence length="269" mass="29489">MELEREPNREEERLSRGLGVSFVVHGMILLLFTVKAVFFTPEQIDFSQAVRVDMVALPDKVPAKIEPPKPEAKPQLPDKPAEKPVEKAAEKPPTPPAPKPEVKVPKADEGVNLEKVKSKQQSALEKLKAMAALEKIKEDVESEKKKEAAKGKADDGGQKIKGNILSPGTSLTGLAKLQHETYAADLDAHIKQHWALPEWLAKRDLKAQARVQIDSRGNILGRKIVKSSGNPSYDDEVLATIDRSAPFPAPPERFIAIVSVDGILIGFPE</sequence>
<keyword evidence="3 6" id="KW-1133">Transmembrane helix</keyword>
<organism evidence="7 8">
    <name type="scientific">Bdellovibrio bacteriovorus</name>
    <dbReference type="NCBI Taxonomy" id="959"/>
    <lineage>
        <taxon>Bacteria</taxon>
        <taxon>Pseudomonadati</taxon>
        <taxon>Bdellovibrionota</taxon>
        <taxon>Bdellovibrionia</taxon>
        <taxon>Bdellovibrionales</taxon>
        <taxon>Pseudobdellovibrionaceae</taxon>
        <taxon>Bdellovibrio</taxon>
    </lineage>
</organism>
<feature type="region of interest" description="Disordered" evidence="5">
    <location>
        <begin position="141"/>
        <end position="161"/>
    </location>
</feature>
<dbReference type="SUPFAM" id="SSF74653">
    <property type="entry name" value="TolA/TonB C-terminal domain"/>
    <property type="match status" value="1"/>
</dbReference>
<feature type="region of interest" description="Disordered" evidence="5">
    <location>
        <begin position="62"/>
        <end position="110"/>
    </location>
</feature>
<dbReference type="AlphaFoldDB" id="A0A150WR26"/>
<evidence type="ECO:0000256" key="6">
    <source>
        <dbReference type="SAM" id="Phobius"/>
    </source>
</evidence>
<proteinExistence type="predicted"/>
<keyword evidence="8" id="KW-1185">Reference proteome</keyword>
<dbReference type="EMBL" id="LUKE01000001">
    <property type="protein sequence ID" value="KYG66870.1"/>
    <property type="molecule type" value="Genomic_DNA"/>
</dbReference>
<feature type="compositionally biased region" description="Basic and acidic residues" evidence="5">
    <location>
        <begin position="62"/>
        <end position="72"/>
    </location>
</feature>
<keyword evidence="2 6" id="KW-0812">Transmembrane</keyword>
<dbReference type="Proteomes" id="UP000075320">
    <property type="component" value="Unassembled WGS sequence"/>
</dbReference>
<gene>
    <name evidence="7" type="ORF">AZI86_07500</name>
</gene>
<dbReference type="NCBIfam" id="TIGR01352">
    <property type="entry name" value="tonB_Cterm"/>
    <property type="match status" value="1"/>
</dbReference>